<proteinExistence type="predicted"/>
<gene>
    <name evidence="2" type="ORF">HNR61_009173</name>
</gene>
<protein>
    <recommendedName>
        <fullName evidence="4">DUF3592 domain-containing protein</fullName>
    </recommendedName>
</protein>
<accession>A0A7W3M0D6</accession>
<evidence type="ECO:0000256" key="1">
    <source>
        <dbReference type="SAM" id="Phobius"/>
    </source>
</evidence>
<organism evidence="2 3">
    <name type="scientific">Actinomadura namibiensis</name>
    <dbReference type="NCBI Taxonomy" id="182080"/>
    <lineage>
        <taxon>Bacteria</taxon>
        <taxon>Bacillati</taxon>
        <taxon>Actinomycetota</taxon>
        <taxon>Actinomycetes</taxon>
        <taxon>Streptosporangiales</taxon>
        <taxon>Thermomonosporaceae</taxon>
        <taxon>Actinomadura</taxon>
    </lineage>
</organism>
<comment type="caution">
    <text evidence="2">The sequence shown here is derived from an EMBL/GenBank/DDBJ whole genome shotgun (WGS) entry which is preliminary data.</text>
</comment>
<evidence type="ECO:0008006" key="4">
    <source>
        <dbReference type="Google" id="ProtNLM"/>
    </source>
</evidence>
<evidence type="ECO:0000313" key="3">
    <source>
        <dbReference type="Proteomes" id="UP000572680"/>
    </source>
</evidence>
<dbReference type="RefSeq" id="WP_182849296.1">
    <property type="nucleotide sequence ID" value="NZ_BAAALP010000081.1"/>
</dbReference>
<keyword evidence="1" id="KW-1133">Transmembrane helix</keyword>
<keyword evidence="3" id="KW-1185">Reference proteome</keyword>
<keyword evidence="1" id="KW-0472">Membrane</keyword>
<dbReference type="AlphaFoldDB" id="A0A7W3M0D6"/>
<feature type="transmembrane region" description="Helical" evidence="1">
    <location>
        <begin position="12"/>
        <end position="32"/>
    </location>
</feature>
<name>A0A7W3M0D6_ACTNM</name>
<keyword evidence="1" id="KW-0812">Transmembrane</keyword>
<reference evidence="2 3" key="1">
    <citation type="submission" date="2020-08" db="EMBL/GenBank/DDBJ databases">
        <title>Genomic Encyclopedia of Type Strains, Phase IV (KMG-IV): sequencing the most valuable type-strain genomes for metagenomic binning, comparative biology and taxonomic classification.</title>
        <authorList>
            <person name="Goeker M."/>
        </authorList>
    </citation>
    <scope>NUCLEOTIDE SEQUENCE [LARGE SCALE GENOMIC DNA]</scope>
    <source>
        <strain evidence="2 3">DSM 44197</strain>
    </source>
</reference>
<evidence type="ECO:0000313" key="2">
    <source>
        <dbReference type="EMBL" id="MBA8957480.1"/>
    </source>
</evidence>
<dbReference type="EMBL" id="JACJIA010000024">
    <property type="protein sequence ID" value="MBA8957480.1"/>
    <property type="molecule type" value="Genomic_DNA"/>
</dbReference>
<feature type="transmembrane region" description="Helical" evidence="1">
    <location>
        <begin position="120"/>
        <end position="140"/>
    </location>
</feature>
<dbReference type="Proteomes" id="UP000572680">
    <property type="component" value="Unassembled WGS sequence"/>
</dbReference>
<sequence>MSAAMSGTSVAATAIGFICLPLTTLVLLSLPTQLRDNRLKRRGIETEAVCRERIARRGILVHFIRCTYRQVDGRPMAAVINTPRPVPYVGDTFTIVYDPQRPTEAASAQYLATRQTKIGYAFQAALAILVTIAVLLVTVFN</sequence>